<reference evidence="2 3" key="1">
    <citation type="journal article" date="2024" name="BMC Biol.">
        <title>Comparative genomics of Ascetosporea gives new insight into the evolutionary basis for animal parasitism in Rhizaria.</title>
        <authorList>
            <person name="Hiltunen Thoren M."/>
            <person name="Onut-Brannstrom I."/>
            <person name="Alfjorden A."/>
            <person name="Peckova H."/>
            <person name="Swords F."/>
            <person name="Hooper C."/>
            <person name="Holzer A.S."/>
            <person name="Bass D."/>
            <person name="Burki F."/>
        </authorList>
    </citation>
    <scope>NUCLEOTIDE SEQUENCE [LARGE SCALE GENOMIC DNA]</scope>
    <source>
        <strain evidence="2">20-A016</strain>
    </source>
</reference>
<gene>
    <name evidence="2" type="ORF">MHBO_004653</name>
</gene>
<evidence type="ECO:0000313" key="3">
    <source>
        <dbReference type="Proteomes" id="UP001439008"/>
    </source>
</evidence>
<sequence>MEMVVALFCWKSVSHPWSSSFIQDPEDNDLTFHNFFKKGTLLLILNICYVLFVLLMEIFVIRNIDDNTWTKDPKLVVKTQSYSIILALIVARTTYLMYRRLYSKEIATSFMFYFCFVFYLCCSMIIDIQDMSTSHKVLIALK</sequence>
<proteinExistence type="predicted"/>
<protein>
    <recommendedName>
        <fullName evidence="4">THH1/TOM1/TOM3 domain-containing protein</fullName>
    </recommendedName>
</protein>
<evidence type="ECO:0000256" key="1">
    <source>
        <dbReference type="SAM" id="Phobius"/>
    </source>
</evidence>
<evidence type="ECO:0000313" key="2">
    <source>
        <dbReference type="EMBL" id="MES1923112.1"/>
    </source>
</evidence>
<dbReference type="Proteomes" id="UP001439008">
    <property type="component" value="Unassembled WGS sequence"/>
</dbReference>
<keyword evidence="1" id="KW-1133">Transmembrane helix</keyword>
<comment type="caution">
    <text evidence="2">The sequence shown here is derived from an EMBL/GenBank/DDBJ whole genome shotgun (WGS) entry which is preliminary data.</text>
</comment>
<keyword evidence="3" id="KW-1185">Reference proteome</keyword>
<evidence type="ECO:0008006" key="4">
    <source>
        <dbReference type="Google" id="ProtNLM"/>
    </source>
</evidence>
<accession>A0ABV2ATY8</accession>
<organism evidence="2 3">
    <name type="scientific">Bonamia ostreae</name>
    <dbReference type="NCBI Taxonomy" id="126728"/>
    <lineage>
        <taxon>Eukaryota</taxon>
        <taxon>Sar</taxon>
        <taxon>Rhizaria</taxon>
        <taxon>Endomyxa</taxon>
        <taxon>Ascetosporea</taxon>
        <taxon>Haplosporida</taxon>
        <taxon>Bonamia</taxon>
    </lineage>
</organism>
<feature type="transmembrane region" description="Helical" evidence="1">
    <location>
        <begin position="41"/>
        <end position="61"/>
    </location>
</feature>
<keyword evidence="1" id="KW-0472">Membrane</keyword>
<feature type="transmembrane region" description="Helical" evidence="1">
    <location>
        <begin position="110"/>
        <end position="128"/>
    </location>
</feature>
<keyword evidence="1" id="KW-0812">Transmembrane</keyword>
<dbReference type="EMBL" id="JBDODL010004724">
    <property type="protein sequence ID" value="MES1923112.1"/>
    <property type="molecule type" value="Genomic_DNA"/>
</dbReference>
<name>A0ABV2ATY8_9EUKA</name>